<evidence type="ECO:0000313" key="3">
    <source>
        <dbReference type="Proteomes" id="UP000738359"/>
    </source>
</evidence>
<evidence type="ECO:0000313" key="2">
    <source>
        <dbReference type="EMBL" id="KAF9954559.1"/>
    </source>
</evidence>
<dbReference type="Proteomes" id="UP000738359">
    <property type="component" value="Unassembled WGS sequence"/>
</dbReference>
<feature type="compositionally biased region" description="Acidic residues" evidence="1">
    <location>
        <begin position="187"/>
        <end position="199"/>
    </location>
</feature>
<organism evidence="2 3">
    <name type="scientific">Mortierella alpina</name>
    <name type="common">Oleaginous fungus</name>
    <name type="synonym">Mortierella renispora</name>
    <dbReference type="NCBI Taxonomy" id="64518"/>
    <lineage>
        <taxon>Eukaryota</taxon>
        <taxon>Fungi</taxon>
        <taxon>Fungi incertae sedis</taxon>
        <taxon>Mucoromycota</taxon>
        <taxon>Mortierellomycotina</taxon>
        <taxon>Mortierellomycetes</taxon>
        <taxon>Mortierellales</taxon>
        <taxon>Mortierellaceae</taxon>
        <taxon>Mortierella</taxon>
    </lineage>
</organism>
<dbReference type="EMBL" id="JAAAHY010000961">
    <property type="protein sequence ID" value="KAF9954559.1"/>
    <property type="molecule type" value="Genomic_DNA"/>
</dbReference>
<feature type="compositionally biased region" description="Low complexity" evidence="1">
    <location>
        <begin position="234"/>
        <end position="244"/>
    </location>
</feature>
<evidence type="ECO:0000256" key="1">
    <source>
        <dbReference type="SAM" id="MobiDB-lite"/>
    </source>
</evidence>
<accession>A0A9P6LZJ2</accession>
<dbReference type="AlphaFoldDB" id="A0A9P6LZJ2"/>
<gene>
    <name evidence="2" type="ORF">BGZ70_010533</name>
</gene>
<name>A0A9P6LZJ2_MORAP</name>
<sequence>HIQSALRRYNELKDHLQAVKLQEEEDRTPVYRVPAATTNDLHAKFYEYEDPDDEDEQLSGGVSIAGHDAQQHHLRKSKQPLVWQLDPREDFKANKTKNKKWMDKTEKNRLEKERMLERSPRNGIHGLVPEPEIEPEMLVVEADEEGKQREVEVVEGVESVAHGSSTAQVEVDEDGLERIINRLEDVVDVDEKEDDGEEADKDKEDPGMLSDDSWEEVPERGLVDLSIEDEGVQTTSTTSSSMSSSILITAASSVPSLPSAPMREL</sequence>
<dbReference type="OrthoDB" id="2416955at2759"/>
<proteinExistence type="predicted"/>
<feature type="region of interest" description="Disordered" evidence="1">
    <location>
        <begin position="187"/>
        <end position="244"/>
    </location>
</feature>
<feature type="non-terminal residue" evidence="2">
    <location>
        <position position="1"/>
    </location>
</feature>
<protein>
    <submittedName>
        <fullName evidence="2">Uncharacterized protein</fullName>
    </submittedName>
</protein>
<reference evidence="2" key="1">
    <citation type="journal article" date="2020" name="Fungal Divers.">
        <title>Resolving the Mortierellaceae phylogeny through synthesis of multi-gene phylogenetics and phylogenomics.</title>
        <authorList>
            <person name="Vandepol N."/>
            <person name="Liber J."/>
            <person name="Desiro A."/>
            <person name="Na H."/>
            <person name="Kennedy M."/>
            <person name="Barry K."/>
            <person name="Grigoriev I.V."/>
            <person name="Miller A.N."/>
            <person name="O'Donnell K."/>
            <person name="Stajich J.E."/>
            <person name="Bonito G."/>
        </authorList>
    </citation>
    <scope>NUCLEOTIDE SEQUENCE</scope>
    <source>
        <strain evidence="2">CK1249</strain>
    </source>
</reference>
<comment type="caution">
    <text evidence="2">The sequence shown here is derived from an EMBL/GenBank/DDBJ whole genome shotgun (WGS) entry which is preliminary data.</text>
</comment>
<keyword evidence="3" id="KW-1185">Reference proteome</keyword>